<dbReference type="EMBL" id="KL198013">
    <property type="protein sequence ID" value="KDQ23337.1"/>
    <property type="molecule type" value="Genomic_DNA"/>
</dbReference>
<dbReference type="Pfam" id="PF01370">
    <property type="entry name" value="Epimerase"/>
    <property type="match status" value="1"/>
</dbReference>
<keyword evidence="1" id="KW-0560">Oxidoreductase</keyword>
<dbReference type="InterPro" id="IPR001509">
    <property type="entry name" value="Epimerase_deHydtase"/>
</dbReference>
<evidence type="ECO:0000313" key="5">
    <source>
        <dbReference type="Proteomes" id="UP000027073"/>
    </source>
</evidence>
<evidence type="ECO:0000313" key="4">
    <source>
        <dbReference type="EMBL" id="KDQ23337.1"/>
    </source>
</evidence>
<dbReference type="Proteomes" id="UP000027073">
    <property type="component" value="Unassembled WGS sequence"/>
</dbReference>
<dbReference type="Gene3D" id="3.40.50.720">
    <property type="entry name" value="NAD(P)-binding Rossmann-like Domain"/>
    <property type="match status" value="1"/>
</dbReference>
<gene>
    <name evidence="4" type="ORF">PLEOSDRAFT_1108980</name>
</gene>
<feature type="domain" description="NAD-dependent epimerase/dehydratase" evidence="3">
    <location>
        <begin position="6"/>
        <end position="254"/>
    </location>
</feature>
<dbReference type="PANTHER" id="PTHR10366">
    <property type="entry name" value="NAD DEPENDENT EPIMERASE/DEHYDRATASE"/>
    <property type="match status" value="1"/>
</dbReference>
<name>A0A067NGZ4_PLEO1</name>
<dbReference type="InParanoid" id="A0A067NGZ4"/>
<dbReference type="AlphaFoldDB" id="A0A067NGZ4"/>
<dbReference type="OrthoDB" id="2735536at2759"/>
<organism evidence="4 5">
    <name type="scientific">Pleurotus ostreatus (strain PC15)</name>
    <name type="common">Oyster mushroom</name>
    <dbReference type="NCBI Taxonomy" id="1137138"/>
    <lineage>
        <taxon>Eukaryota</taxon>
        <taxon>Fungi</taxon>
        <taxon>Dikarya</taxon>
        <taxon>Basidiomycota</taxon>
        <taxon>Agaricomycotina</taxon>
        <taxon>Agaricomycetes</taxon>
        <taxon>Agaricomycetidae</taxon>
        <taxon>Agaricales</taxon>
        <taxon>Pleurotineae</taxon>
        <taxon>Pleurotaceae</taxon>
        <taxon>Pleurotus</taxon>
    </lineage>
</organism>
<dbReference type="HOGENOM" id="CLU_007383_9_2_1"/>
<proteinExistence type="inferred from homology"/>
<dbReference type="InterPro" id="IPR050425">
    <property type="entry name" value="NAD(P)_dehydrat-like"/>
</dbReference>
<dbReference type="STRING" id="1137138.A0A067NGZ4"/>
<dbReference type="SUPFAM" id="SSF51735">
    <property type="entry name" value="NAD(P)-binding Rossmann-fold domains"/>
    <property type="match status" value="1"/>
</dbReference>
<evidence type="ECO:0000256" key="2">
    <source>
        <dbReference type="ARBA" id="ARBA00023445"/>
    </source>
</evidence>
<accession>A0A067NGZ4</accession>
<evidence type="ECO:0000256" key="1">
    <source>
        <dbReference type="ARBA" id="ARBA00023002"/>
    </source>
</evidence>
<comment type="similarity">
    <text evidence="2">Belongs to the NAD(P)-dependent epimerase/dehydratase family. Dihydroflavonol-4-reductase subfamily.</text>
</comment>
<protein>
    <recommendedName>
        <fullName evidence="3">NAD-dependent epimerase/dehydratase domain-containing protein</fullName>
    </recommendedName>
</protein>
<dbReference type="PANTHER" id="PTHR10366:SF564">
    <property type="entry name" value="STEROL-4-ALPHA-CARBOXYLATE 3-DEHYDROGENASE, DECARBOXYLATING"/>
    <property type="match status" value="1"/>
</dbReference>
<reference evidence="5" key="1">
    <citation type="journal article" date="2014" name="Proc. Natl. Acad. Sci. U.S.A.">
        <title>Extensive sampling of basidiomycete genomes demonstrates inadequacy of the white-rot/brown-rot paradigm for wood decay fungi.</title>
        <authorList>
            <person name="Riley R."/>
            <person name="Salamov A.A."/>
            <person name="Brown D.W."/>
            <person name="Nagy L.G."/>
            <person name="Floudas D."/>
            <person name="Held B.W."/>
            <person name="Levasseur A."/>
            <person name="Lombard V."/>
            <person name="Morin E."/>
            <person name="Otillar R."/>
            <person name="Lindquist E.A."/>
            <person name="Sun H."/>
            <person name="LaButti K.M."/>
            <person name="Schmutz J."/>
            <person name="Jabbour D."/>
            <person name="Luo H."/>
            <person name="Baker S.E."/>
            <person name="Pisabarro A.G."/>
            <person name="Walton J.D."/>
            <person name="Blanchette R.A."/>
            <person name="Henrissat B."/>
            <person name="Martin F."/>
            <person name="Cullen D."/>
            <person name="Hibbett D.S."/>
            <person name="Grigoriev I.V."/>
        </authorList>
    </citation>
    <scope>NUCLEOTIDE SEQUENCE [LARGE SCALE GENOMIC DNA]</scope>
    <source>
        <strain evidence="5">PC15</strain>
    </source>
</reference>
<dbReference type="VEuPathDB" id="FungiDB:PLEOSDRAFT_1108980"/>
<sequence>MSSERVLVTGASGYLGSHIVQTLLNSGYNIRATARPSKVANLQASYTDVYNTEDSQRVQVAPISDLVHGKFPEIFEGIDALIHVASPLAGREDPDSTIKTAVEGTLNMLRQAEKAGISRIVVTSSIATVMNKVAETSDATIKDSDWSSALKEDVIKTGNPLLIYCFAKTAAEKAVWEFADAHPHVDITTINPPFLYGPFAPTQKFPTFDPSALSTVLLVHQIITPDDPFPPNADHTDVRDAAKAHVLALKAPPSSLVGRKRIFIASPHGLNFATITHFIAEKRPALKDRLTQTTPPTMMRDRAPVDFARIEQVLGLKKADFHDVEDTILETIDQLLGLEAIWKSVT</sequence>
<dbReference type="GO" id="GO:0016616">
    <property type="term" value="F:oxidoreductase activity, acting on the CH-OH group of donors, NAD or NADP as acceptor"/>
    <property type="evidence" value="ECO:0007669"/>
    <property type="project" value="TreeGrafter"/>
</dbReference>
<dbReference type="InterPro" id="IPR036291">
    <property type="entry name" value="NAD(P)-bd_dom_sf"/>
</dbReference>
<evidence type="ECO:0000259" key="3">
    <source>
        <dbReference type="Pfam" id="PF01370"/>
    </source>
</evidence>